<keyword evidence="3" id="KW-1133">Transmembrane helix</keyword>
<feature type="transmembrane region" description="Helical" evidence="3">
    <location>
        <begin position="101"/>
        <end position="131"/>
    </location>
</feature>
<keyword evidence="3" id="KW-0472">Membrane</keyword>
<dbReference type="InterPro" id="IPR029787">
    <property type="entry name" value="Nucleotide_cyclase"/>
</dbReference>
<dbReference type="EC" id="2.7.7.65" evidence="1"/>
<evidence type="ECO:0000256" key="3">
    <source>
        <dbReference type="SAM" id="Phobius"/>
    </source>
</evidence>
<dbReference type="EMBL" id="CP100390">
    <property type="protein sequence ID" value="UZE95527.1"/>
    <property type="molecule type" value="Genomic_DNA"/>
</dbReference>
<evidence type="ECO:0000313" key="6">
    <source>
        <dbReference type="Proteomes" id="UP001163739"/>
    </source>
</evidence>
<dbReference type="PANTHER" id="PTHR45138:SF9">
    <property type="entry name" value="DIGUANYLATE CYCLASE DGCM-RELATED"/>
    <property type="match status" value="1"/>
</dbReference>
<dbReference type="RefSeq" id="WP_265047015.1">
    <property type="nucleotide sequence ID" value="NZ_CP100390.1"/>
</dbReference>
<evidence type="ECO:0000313" key="5">
    <source>
        <dbReference type="EMBL" id="UZE95527.1"/>
    </source>
</evidence>
<dbReference type="Gene3D" id="3.30.70.270">
    <property type="match status" value="1"/>
</dbReference>
<reference evidence="5" key="1">
    <citation type="submission" date="2022-06" db="EMBL/GenBank/DDBJ databases">
        <title>Alkalimarinus sp. nov., isolated from gut of a Alitta virens.</title>
        <authorList>
            <person name="Yang A.I."/>
            <person name="Shin N.-R."/>
        </authorList>
    </citation>
    <scope>NUCLEOTIDE SEQUENCE</scope>
    <source>
        <strain evidence="5">A2M4</strain>
    </source>
</reference>
<dbReference type="CDD" id="cd01949">
    <property type="entry name" value="GGDEF"/>
    <property type="match status" value="1"/>
</dbReference>
<comment type="catalytic activity">
    <reaction evidence="2">
        <text>2 GTP = 3',3'-c-di-GMP + 2 diphosphate</text>
        <dbReference type="Rhea" id="RHEA:24898"/>
        <dbReference type="ChEBI" id="CHEBI:33019"/>
        <dbReference type="ChEBI" id="CHEBI:37565"/>
        <dbReference type="ChEBI" id="CHEBI:58805"/>
        <dbReference type="EC" id="2.7.7.65"/>
    </reaction>
</comment>
<dbReference type="InterPro" id="IPR000160">
    <property type="entry name" value="GGDEF_dom"/>
</dbReference>
<dbReference type="SMART" id="SM00267">
    <property type="entry name" value="GGDEF"/>
    <property type="match status" value="1"/>
</dbReference>
<dbReference type="PANTHER" id="PTHR45138">
    <property type="entry name" value="REGULATORY COMPONENTS OF SENSORY TRANSDUCTION SYSTEM"/>
    <property type="match status" value="1"/>
</dbReference>
<name>A0ABY6N0J1_9ALTE</name>
<dbReference type="InterPro" id="IPR043128">
    <property type="entry name" value="Rev_trsase/Diguanyl_cyclase"/>
</dbReference>
<keyword evidence="3" id="KW-0812">Transmembrane</keyword>
<feature type="domain" description="GGDEF" evidence="4">
    <location>
        <begin position="204"/>
        <end position="329"/>
    </location>
</feature>
<protein>
    <recommendedName>
        <fullName evidence="1">diguanylate cyclase</fullName>
        <ecNumber evidence="1">2.7.7.65</ecNumber>
    </recommendedName>
</protein>
<feature type="transmembrane region" description="Helical" evidence="3">
    <location>
        <begin position="75"/>
        <end position="95"/>
    </location>
</feature>
<organism evidence="5 6">
    <name type="scientific">Alkalimarinus alittae</name>
    <dbReference type="NCBI Taxonomy" id="2961619"/>
    <lineage>
        <taxon>Bacteria</taxon>
        <taxon>Pseudomonadati</taxon>
        <taxon>Pseudomonadota</taxon>
        <taxon>Gammaproteobacteria</taxon>
        <taxon>Alteromonadales</taxon>
        <taxon>Alteromonadaceae</taxon>
        <taxon>Alkalimarinus</taxon>
    </lineage>
</organism>
<evidence type="ECO:0000256" key="1">
    <source>
        <dbReference type="ARBA" id="ARBA00012528"/>
    </source>
</evidence>
<dbReference type="Proteomes" id="UP001163739">
    <property type="component" value="Chromosome"/>
</dbReference>
<feature type="transmembrane region" description="Helical" evidence="3">
    <location>
        <begin position="143"/>
        <end position="160"/>
    </location>
</feature>
<dbReference type="PROSITE" id="PS50887">
    <property type="entry name" value="GGDEF"/>
    <property type="match status" value="1"/>
</dbReference>
<feature type="transmembrane region" description="Helical" evidence="3">
    <location>
        <begin position="38"/>
        <end position="54"/>
    </location>
</feature>
<dbReference type="InterPro" id="IPR050469">
    <property type="entry name" value="Diguanylate_Cyclase"/>
</dbReference>
<dbReference type="SUPFAM" id="SSF55073">
    <property type="entry name" value="Nucleotide cyclase"/>
    <property type="match status" value="1"/>
</dbReference>
<keyword evidence="6" id="KW-1185">Reference proteome</keyword>
<evidence type="ECO:0000256" key="2">
    <source>
        <dbReference type="ARBA" id="ARBA00034247"/>
    </source>
</evidence>
<sequence>MPQTRLSNTIRTRSYQYAAAITAFLALAGLLVGKLEGAIVAAVFSILLILNSLFEKQRLLEKDPQKSLRRSSWTHITLLFLAAVSLLSATNSEYAASPWSFILPLLLLFFYPLKTALIATAIYSFCLVVILTQISDSAEKLELLINYMLCLALTAGFVYLREIKDQQLKPLRRTDNLTQASIKERLNDDLVKEIQRSEREGTELTVMALAIDDQGFDHIDAADHDVLLSKLGHVLHENLRAFDSYYRWKDHEFLIVFPYTNTQEGMKTAENLRVIAKDSLSDANMPITVSIGAASLNVGDNADSLLKKSLSALQQAQRRGQNRTRSYVDAETNTSKVRAATDTLG</sequence>
<dbReference type="Pfam" id="PF00990">
    <property type="entry name" value="GGDEF"/>
    <property type="match status" value="1"/>
</dbReference>
<evidence type="ECO:0000259" key="4">
    <source>
        <dbReference type="PROSITE" id="PS50887"/>
    </source>
</evidence>
<proteinExistence type="predicted"/>
<dbReference type="NCBIfam" id="TIGR00254">
    <property type="entry name" value="GGDEF"/>
    <property type="match status" value="1"/>
</dbReference>
<feature type="transmembrane region" description="Helical" evidence="3">
    <location>
        <begin position="15"/>
        <end position="32"/>
    </location>
</feature>
<gene>
    <name evidence="5" type="ORF">NKI27_15870</name>
</gene>
<accession>A0ABY6N0J1</accession>